<dbReference type="AlphaFoldDB" id="A0A1I3BAI9"/>
<dbReference type="InterPro" id="IPR002035">
    <property type="entry name" value="VWF_A"/>
</dbReference>
<dbReference type="Gene3D" id="3.40.50.410">
    <property type="entry name" value="von Willebrand factor, type A domain"/>
    <property type="match status" value="1"/>
</dbReference>
<sequence length="578" mass="62647">MTDKKTTGLSRRTLLGGLGAIGVASAGAGLGTTAFFSDEEGFTDNTIEAGAVELRMDWQQSYYMGLEGQDPEDHTTWEPVNAYPDLDGDDRQDPIYTRFQLEEDPTLVGLPANADEDAIEEAYRGQFASFEDTDGSGNHEFVGPVIDLDDVKPGDRGEITISKHVFDNPAYLWLNASGFEHTVGEMNDPKREALVERYAEELGEEFTDDDLIALAEAEAQLAKEIETTLWYDDDCDNFFDEGSDVCIQFVVDNTDSMGSSAPMGSTTDYKDKLLIEALETYVDRLDTGNGAESSDGDTAPFSVGLTNWTTTADTVLLPTSDVNDVIGTDGGSYNDSTGLQTIDYQDEILGGTDLPNAIQAGADVLGECPEDDERVMVLITNGINVDTSQFLAAASDNLRSEGGEVDRYLIVGFGTPPNSVDVLEEISTLPGNHRFMLVLDTDIDAAINGPTDPNTNPSTSVAEEIGFTAGGEQPIFEGSLYDLLTESPNVTSDGFLDEYVVDGIAGGYPLDSDRNREGRQCYPNSDTRCIALEWHLPYEVGNEIQGDSVVFDLDFYAEQCRHNDGTYNPFADETAGPA</sequence>
<dbReference type="Proteomes" id="UP000323537">
    <property type="component" value="Unassembled WGS sequence"/>
</dbReference>
<name>A0A1I3BAI9_9EURY</name>
<gene>
    <name evidence="2" type="ORF">SAMN04488066_1114</name>
</gene>
<reference evidence="2 3" key="1">
    <citation type="submission" date="2016-10" db="EMBL/GenBank/DDBJ databases">
        <authorList>
            <person name="Varghese N."/>
            <person name="Submissions S."/>
        </authorList>
    </citation>
    <scope>NUCLEOTIDE SEQUENCE [LARGE SCALE GENOMIC DNA]</scope>
    <source>
        <strain evidence="2 3">CGMCC 1.6377</strain>
    </source>
</reference>
<evidence type="ECO:0000313" key="3">
    <source>
        <dbReference type="Proteomes" id="UP000323537"/>
    </source>
</evidence>
<organism evidence="2 3">
    <name type="scientific">Halorubrum aquaticum</name>
    <dbReference type="NCBI Taxonomy" id="387340"/>
    <lineage>
        <taxon>Archaea</taxon>
        <taxon>Methanobacteriati</taxon>
        <taxon>Methanobacteriota</taxon>
        <taxon>Stenosarchaea group</taxon>
        <taxon>Halobacteria</taxon>
        <taxon>Halobacteriales</taxon>
        <taxon>Haloferacaceae</taxon>
        <taxon>Halorubrum</taxon>
    </lineage>
</organism>
<proteinExistence type="predicted"/>
<keyword evidence="3" id="KW-1185">Reference proteome</keyword>
<dbReference type="RefSeq" id="WP_223174292.1">
    <property type="nucleotide sequence ID" value="NZ_BAAADP010000001.1"/>
</dbReference>
<dbReference type="PROSITE" id="PS51318">
    <property type="entry name" value="TAT"/>
    <property type="match status" value="1"/>
</dbReference>
<dbReference type="InterPro" id="IPR023833">
    <property type="entry name" value="Signal_pept_SipW-depend-type"/>
</dbReference>
<dbReference type="SUPFAM" id="SSF53300">
    <property type="entry name" value="vWA-like"/>
    <property type="match status" value="1"/>
</dbReference>
<dbReference type="EMBL" id="FOPZ01000011">
    <property type="protein sequence ID" value="SFH59284.1"/>
    <property type="molecule type" value="Genomic_DNA"/>
</dbReference>
<protein>
    <submittedName>
        <fullName evidence="2">SipW-cognate class signal peptide</fullName>
    </submittedName>
</protein>
<dbReference type="InterPro" id="IPR006311">
    <property type="entry name" value="TAT_signal"/>
</dbReference>
<dbReference type="CDD" id="cd00198">
    <property type="entry name" value="vWFA"/>
    <property type="match status" value="1"/>
</dbReference>
<evidence type="ECO:0000313" key="2">
    <source>
        <dbReference type="EMBL" id="SFH59284.1"/>
    </source>
</evidence>
<dbReference type="InterPro" id="IPR036465">
    <property type="entry name" value="vWFA_dom_sf"/>
</dbReference>
<accession>A0A1I3BAI9</accession>
<dbReference type="NCBIfam" id="TIGR04088">
    <property type="entry name" value="cognate_SipW"/>
    <property type="match status" value="1"/>
</dbReference>
<evidence type="ECO:0000259" key="1">
    <source>
        <dbReference type="PROSITE" id="PS50234"/>
    </source>
</evidence>
<feature type="domain" description="VWFA" evidence="1">
    <location>
        <begin position="246"/>
        <end position="465"/>
    </location>
</feature>
<dbReference type="PROSITE" id="PS50234">
    <property type="entry name" value="VWFA"/>
    <property type="match status" value="1"/>
</dbReference>